<dbReference type="SUPFAM" id="SSF56935">
    <property type="entry name" value="Porins"/>
    <property type="match status" value="1"/>
</dbReference>
<gene>
    <name evidence="3" type="ORF">SAMN04490178_10245</name>
</gene>
<dbReference type="OrthoDB" id="5845122at2"/>
<evidence type="ECO:0000313" key="3">
    <source>
        <dbReference type="EMBL" id="SEO43956.1"/>
    </source>
</evidence>
<evidence type="ECO:0000313" key="4">
    <source>
        <dbReference type="Proteomes" id="UP000198847"/>
    </source>
</evidence>
<evidence type="ECO:0000259" key="2">
    <source>
        <dbReference type="PROSITE" id="PS51272"/>
    </source>
</evidence>
<reference evidence="3 4" key="1">
    <citation type="submission" date="2016-10" db="EMBL/GenBank/DDBJ databases">
        <authorList>
            <person name="de Groot N.N."/>
        </authorList>
    </citation>
    <scope>NUCLEOTIDE SEQUENCE [LARGE SCALE GENOMIC DNA]</scope>
    <source>
        <strain evidence="3 4">DSM 13305</strain>
    </source>
</reference>
<accession>A0A1H8PQ98</accession>
<sequence>MKRKTLAILSLIVAMGFGETVWAAPANPFDDVPKTHWSYAAVEKLVHDGVVAGYDDNTFKGDRPLSRYEMAVIVGKAISKSEKADTENKALIAKLSQEYYRELDNMGVQLAEVKEKVDKVTLNGFMRAKYDSDTVGGKTSPVNGNGNKHFYMDFEGTMKANENWDVHFQSETNETYSTNRSWGENDGTFQRIWATGSVGAVDVTFGKKWWGYGSNVAWGHSGSGIQFDYAAPQYKVSVFNFKPTQLDGDGNAINLTNASNTSLYGMNINADLSKVVNANLLVGGNKATGDGTKSDGSLNPDTGITHWGEVDLSAKLLKNVKVTGTYARTNADDYNSSQEFRLDYKGMDLKQPGSFDVYLRLLKFQKFGDPSHDDEWSSLPSDMKGWVLGVDYALGKDIQWATLYGNQKLNISGTDSKLAKDSTRKLIRTQVDIHF</sequence>
<dbReference type="PANTHER" id="PTHR43308">
    <property type="entry name" value="OUTER MEMBRANE PROTEIN ALPHA-RELATED"/>
    <property type="match status" value="1"/>
</dbReference>
<dbReference type="STRING" id="112903.SAMN04490178_10245"/>
<dbReference type="InterPro" id="IPR001119">
    <property type="entry name" value="SLH_dom"/>
</dbReference>
<organism evidence="3 4">
    <name type="scientific">Propionispora vibrioides</name>
    <dbReference type="NCBI Taxonomy" id="112903"/>
    <lineage>
        <taxon>Bacteria</taxon>
        <taxon>Bacillati</taxon>
        <taxon>Bacillota</taxon>
        <taxon>Negativicutes</taxon>
        <taxon>Selenomonadales</taxon>
        <taxon>Sporomusaceae</taxon>
        <taxon>Propionispora</taxon>
    </lineage>
</organism>
<dbReference type="InterPro" id="IPR051465">
    <property type="entry name" value="Cell_Envelope_Struct_Comp"/>
</dbReference>
<feature type="chain" id="PRO_5011457574" evidence="1">
    <location>
        <begin position="24"/>
        <end position="435"/>
    </location>
</feature>
<feature type="signal peptide" evidence="1">
    <location>
        <begin position="1"/>
        <end position="23"/>
    </location>
</feature>
<dbReference type="Pfam" id="PF00395">
    <property type="entry name" value="SLH"/>
    <property type="match status" value="1"/>
</dbReference>
<dbReference type="Proteomes" id="UP000198847">
    <property type="component" value="Unassembled WGS sequence"/>
</dbReference>
<keyword evidence="1" id="KW-0732">Signal</keyword>
<evidence type="ECO:0000256" key="1">
    <source>
        <dbReference type="SAM" id="SignalP"/>
    </source>
</evidence>
<dbReference type="AlphaFoldDB" id="A0A1H8PQ98"/>
<feature type="domain" description="SLH" evidence="2">
    <location>
        <begin position="25"/>
        <end position="88"/>
    </location>
</feature>
<proteinExistence type="predicted"/>
<dbReference type="RefSeq" id="WP_091743766.1">
    <property type="nucleotide sequence ID" value="NZ_FODY01000002.1"/>
</dbReference>
<protein>
    <submittedName>
        <fullName evidence="3">S-layer homology domain-containing protein</fullName>
    </submittedName>
</protein>
<dbReference type="EMBL" id="FODY01000002">
    <property type="protein sequence ID" value="SEO43956.1"/>
    <property type="molecule type" value="Genomic_DNA"/>
</dbReference>
<dbReference type="PROSITE" id="PS51272">
    <property type="entry name" value="SLH"/>
    <property type="match status" value="1"/>
</dbReference>
<dbReference type="PANTHER" id="PTHR43308:SF1">
    <property type="entry name" value="OUTER MEMBRANE PROTEIN ALPHA"/>
    <property type="match status" value="1"/>
</dbReference>
<keyword evidence="4" id="KW-1185">Reference proteome</keyword>
<name>A0A1H8PQ98_9FIRM</name>